<feature type="compositionally biased region" description="Polar residues" evidence="6">
    <location>
        <begin position="767"/>
        <end position="776"/>
    </location>
</feature>
<dbReference type="PANTHER" id="PTHR30509">
    <property type="entry name" value="P-HYDROXYBENZOIC ACID EFFLUX PUMP SUBUNIT-RELATED"/>
    <property type="match status" value="1"/>
</dbReference>
<feature type="transmembrane region" description="Helical" evidence="7">
    <location>
        <begin position="536"/>
        <end position="554"/>
    </location>
</feature>
<dbReference type="OrthoDB" id="6538131at2"/>
<protein>
    <submittedName>
        <fullName evidence="8">FUSC family protein</fullName>
    </submittedName>
</protein>
<evidence type="ECO:0000256" key="3">
    <source>
        <dbReference type="ARBA" id="ARBA00022692"/>
    </source>
</evidence>
<evidence type="ECO:0000256" key="5">
    <source>
        <dbReference type="ARBA" id="ARBA00023136"/>
    </source>
</evidence>
<dbReference type="InterPro" id="IPR006726">
    <property type="entry name" value="PHBA_efflux_AaeB/fusaric-R"/>
</dbReference>
<feature type="transmembrane region" description="Helical" evidence="7">
    <location>
        <begin position="79"/>
        <end position="99"/>
    </location>
</feature>
<name>A0A4R5MBX2_9BURK</name>
<keyword evidence="4 7" id="KW-1133">Transmembrane helix</keyword>
<evidence type="ECO:0000256" key="2">
    <source>
        <dbReference type="ARBA" id="ARBA00022475"/>
    </source>
</evidence>
<evidence type="ECO:0000256" key="1">
    <source>
        <dbReference type="ARBA" id="ARBA00004651"/>
    </source>
</evidence>
<accession>A0A4R5MBX2</accession>
<feature type="transmembrane region" description="Helical" evidence="7">
    <location>
        <begin position="105"/>
        <end position="122"/>
    </location>
</feature>
<feature type="transmembrane region" description="Helical" evidence="7">
    <location>
        <begin position="30"/>
        <end position="51"/>
    </location>
</feature>
<comment type="subcellular location">
    <subcellularLocation>
        <location evidence="1">Cell membrane</location>
        <topology evidence="1">Multi-pass membrane protein</topology>
    </subcellularLocation>
</comment>
<feature type="transmembrane region" description="Helical" evidence="7">
    <location>
        <begin position="400"/>
        <end position="422"/>
    </location>
</feature>
<dbReference type="Pfam" id="PF04632">
    <property type="entry name" value="FUSC"/>
    <property type="match status" value="1"/>
</dbReference>
<comment type="caution">
    <text evidence="8">The sequence shown here is derived from an EMBL/GenBank/DDBJ whole genome shotgun (WGS) entry which is preliminary data.</text>
</comment>
<feature type="transmembrane region" description="Helical" evidence="7">
    <location>
        <begin position="129"/>
        <end position="146"/>
    </location>
</feature>
<evidence type="ECO:0000313" key="9">
    <source>
        <dbReference type="Proteomes" id="UP000295722"/>
    </source>
</evidence>
<keyword evidence="2" id="KW-1003">Cell membrane</keyword>
<evidence type="ECO:0000256" key="6">
    <source>
        <dbReference type="SAM" id="MobiDB-lite"/>
    </source>
</evidence>
<gene>
    <name evidence="8" type="ORF">EYW47_13755</name>
</gene>
<dbReference type="AlphaFoldDB" id="A0A4R5MBX2"/>
<keyword evidence="3 7" id="KW-0812">Transmembrane</keyword>
<feature type="transmembrane region" description="Helical" evidence="7">
    <location>
        <begin position="166"/>
        <end position="187"/>
    </location>
</feature>
<feature type="transmembrane region" description="Helical" evidence="7">
    <location>
        <begin position="481"/>
        <end position="498"/>
    </location>
</feature>
<dbReference type="PANTHER" id="PTHR30509:SF40">
    <property type="entry name" value="BLR3852 PROTEIN"/>
    <property type="match status" value="1"/>
</dbReference>
<feature type="transmembrane region" description="Helical" evidence="7">
    <location>
        <begin position="505"/>
        <end position="524"/>
    </location>
</feature>
<dbReference type="Proteomes" id="UP000295722">
    <property type="component" value="Unassembled WGS sequence"/>
</dbReference>
<dbReference type="GO" id="GO:0022857">
    <property type="term" value="F:transmembrane transporter activity"/>
    <property type="evidence" value="ECO:0007669"/>
    <property type="project" value="InterPro"/>
</dbReference>
<dbReference type="GO" id="GO:0005886">
    <property type="term" value="C:plasma membrane"/>
    <property type="evidence" value="ECO:0007669"/>
    <property type="project" value="UniProtKB-SubCell"/>
</dbReference>
<reference evidence="8 9" key="1">
    <citation type="submission" date="2019-03" db="EMBL/GenBank/DDBJ databases">
        <title>Paraburkholderia sp. 4M-K11, isolated from subtropical forest soil.</title>
        <authorList>
            <person name="Gao Z.-H."/>
            <person name="Qiu L.-H."/>
        </authorList>
    </citation>
    <scope>NUCLEOTIDE SEQUENCE [LARGE SCALE GENOMIC DNA]</scope>
    <source>
        <strain evidence="8 9">4M-K11</strain>
    </source>
</reference>
<dbReference type="EMBL" id="SMRP01000005">
    <property type="protein sequence ID" value="TDG23780.1"/>
    <property type="molecule type" value="Genomic_DNA"/>
</dbReference>
<evidence type="ECO:0000256" key="7">
    <source>
        <dbReference type="SAM" id="Phobius"/>
    </source>
</evidence>
<sequence length="776" mass="83378">MQASSPPSAQSGAQRLFQAFADWARTDGLVWIYLIKTIAAALLALGVAMKLDLPGPRTAMTTVFIVMQPQSGPVFAKSFYRLCGTLVGLVVMLALIGLFAQQPELFIASTALWVGICTAGAARNRNFRSYGFVLAGYTAALIGIPASQHPDGAFMSAMTRVAEISIGILASGFVSAVAFPQFTGEVLRSTVRRRFSSFVDYVSAALGGRVDRSQIEATNARFVVDIVGLEASRSNAVFETPDSRMRSGRVARLNTEFMAASTRFHALHQLMNRLRDHGSTVTVDALEPYFREIAPLFDKAGEPVLTAADAAHVSKQLEDYRATLPKRVRETRVQLEADLDRQGKDAVIRAARLLDFDTATELLYRFVADMNEYTATYASLAVDTHAREKWVARYVPKTDLIAAGVAGLRAAIVIGLLGAFWIATAWPSGTTLVLTAAATCALASSSPQPARMAAQMAGGTALATLVGLLLTFGVFPHIDGFPLLCVALAPALAFGVFLTTRPAYAGYGLGYCIFLCFLAGPDNVVQYNPISFMNDALALVLSMIVTALAFAALLPPSAPWLRKRLLASLRGQAVHACRARLTGLAGLRNRFESGARDLVFQLHALAGNDQAMRQDTLRWMFATLEIGNAAIDLREELAAVSAEAAHAAQAARPAAHARTTDPLAASTPWRDATTATLTAVSALFARPDANRYTTALAATRAAIAACQRVLEQIVHDDAPRETRHRLQRILSHLHFIRTALIDPQSPFAAYVDPRAGHDANNHPGHPDNTQGANHAA</sequence>
<evidence type="ECO:0000313" key="8">
    <source>
        <dbReference type="EMBL" id="TDG23780.1"/>
    </source>
</evidence>
<feature type="region of interest" description="Disordered" evidence="6">
    <location>
        <begin position="751"/>
        <end position="776"/>
    </location>
</feature>
<keyword evidence="9" id="KW-1185">Reference proteome</keyword>
<evidence type="ECO:0000256" key="4">
    <source>
        <dbReference type="ARBA" id="ARBA00022989"/>
    </source>
</evidence>
<proteinExistence type="predicted"/>
<dbReference type="RefSeq" id="WP_133195371.1">
    <property type="nucleotide sequence ID" value="NZ_JBHUCW010000006.1"/>
</dbReference>
<feature type="transmembrane region" description="Helical" evidence="7">
    <location>
        <begin position="456"/>
        <end position="475"/>
    </location>
</feature>
<keyword evidence="5 7" id="KW-0472">Membrane</keyword>
<organism evidence="8 9">
    <name type="scientific">Paraburkholderia silviterrae</name>
    <dbReference type="NCBI Taxonomy" id="2528715"/>
    <lineage>
        <taxon>Bacteria</taxon>
        <taxon>Pseudomonadati</taxon>
        <taxon>Pseudomonadota</taxon>
        <taxon>Betaproteobacteria</taxon>
        <taxon>Burkholderiales</taxon>
        <taxon>Burkholderiaceae</taxon>
        <taxon>Paraburkholderia</taxon>
    </lineage>
</organism>